<comment type="caution">
    <text evidence="3">The sequence shown here is derived from an EMBL/GenBank/DDBJ whole genome shotgun (WGS) entry which is preliminary data.</text>
</comment>
<dbReference type="PROSITE" id="PS00463">
    <property type="entry name" value="ZN2_CY6_FUNGAL_1"/>
    <property type="match status" value="1"/>
</dbReference>
<protein>
    <recommendedName>
        <fullName evidence="2">Zn(2)-C6 fungal-type domain-containing protein</fullName>
    </recommendedName>
</protein>
<dbReference type="CDD" id="cd00067">
    <property type="entry name" value="GAL4"/>
    <property type="match status" value="1"/>
</dbReference>
<dbReference type="SUPFAM" id="SSF57701">
    <property type="entry name" value="Zn2/Cys6 DNA-binding domain"/>
    <property type="match status" value="1"/>
</dbReference>
<gene>
    <name evidence="3" type="ORF">P171DRAFT_493181</name>
</gene>
<proteinExistence type="predicted"/>
<keyword evidence="4" id="KW-1185">Reference proteome</keyword>
<reference evidence="3" key="1">
    <citation type="journal article" date="2020" name="Stud. Mycol.">
        <title>101 Dothideomycetes genomes: a test case for predicting lifestyles and emergence of pathogens.</title>
        <authorList>
            <person name="Haridas S."/>
            <person name="Albert R."/>
            <person name="Binder M."/>
            <person name="Bloem J."/>
            <person name="Labutti K."/>
            <person name="Salamov A."/>
            <person name="Andreopoulos B."/>
            <person name="Baker S."/>
            <person name="Barry K."/>
            <person name="Bills G."/>
            <person name="Bluhm B."/>
            <person name="Cannon C."/>
            <person name="Castanera R."/>
            <person name="Culley D."/>
            <person name="Daum C."/>
            <person name="Ezra D."/>
            <person name="Gonzalez J."/>
            <person name="Henrissat B."/>
            <person name="Kuo A."/>
            <person name="Liang C."/>
            <person name="Lipzen A."/>
            <person name="Lutzoni F."/>
            <person name="Magnuson J."/>
            <person name="Mondo S."/>
            <person name="Nolan M."/>
            <person name="Ohm R."/>
            <person name="Pangilinan J."/>
            <person name="Park H.-J."/>
            <person name="Ramirez L."/>
            <person name="Alfaro M."/>
            <person name="Sun H."/>
            <person name="Tritt A."/>
            <person name="Yoshinaga Y."/>
            <person name="Zwiers L.-H."/>
            <person name="Turgeon B."/>
            <person name="Goodwin S."/>
            <person name="Spatafora J."/>
            <person name="Crous P."/>
            <person name="Grigoriev I."/>
        </authorList>
    </citation>
    <scope>NUCLEOTIDE SEQUENCE</scope>
    <source>
        <strain evidence="3">CBS 690.94</strain>
    </source>
</reference>
<evidence type="ECO:0000313" key="3">
    <source>
        <dbReference type="EMBL" id="KAF2451737.1"/>
    </source>
</evidence>
<dbReference type="PANTHER" id="PTHR47784">
    <property type="entry name" value="STEROL UPTAKE CONTROL PROTEIN 2"/>
    <property type="match status" value="1"/>
</dbReference>
<feature type="domain" description="Zn(2)-C6 fungal-type" evidence="2">
    <location>
        <begin position="19"/>
        <end position="49"/>
    </location>
</feature>
<dbReference type="EMBL" id="MU001492">
    <property type="protein sequence ID" value="KAF2451737.1"/>
    <property type="molecule type" value="Genomic_DNA"/>
</dbReference>
<dbReference type="GO" id="GO:0001228">
    <property type="term" value="F:DNA-binding transcription activator activity, RNA polymerase II-specific"/>
    <property type="evidence" value="ECO:0007669"/>
    <property type="project" value="TreeGrafter"/>
</dbReference>
<dbReference type="OrthoDB" id="416217at2759"/>
<dbReference type="Gene3D" id="4.10.240.10">
    <property type="entry name" value="Zn(2)-C6 fungal-type DNA-binding domain"/>
    <property type="match status" value="1"/>
</dbReference>
<evidence type="ECO:0000259" key="2">
    <source>
        <dbReference type="PROSITE" id="PS50048"/>
    </source>
</evidence>
<dbReference type="GO" id="GO:0008270">
    <property type="term" value="F:zinc ion binding"/>
    <property type="evidence" value="ECO:0007669"/>
    <property type="project" value="InterPro"/>
</dbReference>
<organism evidence="3 4">
    <name type="scientific">Karstenula rhodostoma CBS 690.94</name>
    <dbReference type="NCBI Taxonomy" id="1392251"/>
    <lineage>
        <taxon>Eukaryota</taxon>
        <taxon>Fungi</taxon>
        <taxon>Dikarya</taxon>
        <taxon>Ascomycota</taxon>
        <taxon>Pezizomycotina</taxon>
        <taxon>Dothideomycetes</taxon>
        <taxon>Pleosporomycetidae</taxon>
        <taxon>Pleosporales</taxon>
        <taxon>Massarineae</taxon>
        <taxon>Didymosphaeriaceae</taxon>
        <taxon>Karstenula</taxon>
    </lineage>
</organism>
<sequence length="475" mass="53541">MTSETPIRKRRAYRKSLFGCRNCKLRRVKCDETKPQCRSCSTYGVVCNYVSNTPDLQVLAVGLHANRPGRRPDLHVRQYVYNQLPSPVQTSLKPIIVCSDENYEFRMDERCFAGLERFASRAIPAYSREVMKVWRDHIPLLAFKNPYLMHTMLAVAAAHERNNDMVGQNSQLLPSEGNLTFQYQADDAQRTLNEIYHTTRALFLFNEKLSSRLEPADYDPLWATSALLGLLSSSAIDTLPENSWPLTTPSPSDLAWFILTDGKKAVWELTNPLRPSSVFSLVAHEYAAWDVPIPASGVGSMDARLASLCGITESSSVENNRYFAAAHLLARLQALDSDAEPSSYIQPKEAKSAGTGGVAFVSQHQVQHIDMLKQRDKVSLVLLALWYERCQGVCWWLDRRARIEGCAIRLFLKQQYPDDKGISELLPVVDLKEGSAVSEFEEGGSVGSQKKFMETLLAWEDLRVTYQSNNFFLGL</sequence>
<name>A0A9P4PWX3_9PLEO</name>
<keyword evidence="1" id="KW-0539">Nucleus</keyword>
<dbReference type="InterPro" id="IPR053157">
    <property type="entry name" value="Sterol_Uptake_Regulator"/>
</dbReference>
<evidence type="ECO:0000313" key="4">
    <source>
        <dbReference type="Proteomes" id="UP000799764"/>
    </source>
</evidence>
<dbReference type="Proteomes" id="UP000799764">
    <property type="component" value="Unassembled WGS sequence"/>
</dbReference>
<dbReference type="SMART" id="SM00066">
    <property type="entry name" value="GAL4"/>
    <property type="match status" value="1"/>
</dbReference>
<dbReference type="InterPro" id="IPR036864">
    <property type="entry name" value="Zn2-C6_fun-type_DNA-bd_sf"/>
</dbReference>
<dbReference type="PANTHER" id="PTHR47784:SF9">
    <property type="entry name" value="ZN(II)2CYS6 TRANSCRIPTION FACTOR (EUROFUNG)"/>
    <property type="match status" value="1"/>
</dbReference>
<dbReference type="Pfam" id="PF00172">
    <property type="entry name" value="Zn_clus"/>
    <property type="match status" value="1"/>
</dbReference>
<dbReference type="PROSITE" id="PS50048">
    <property type="entry name" value="ZN2_CY6_FUNGAL_2"/>
    <property type="match status" value="1"/>
</dbReference>
<evidence type="ECO:0000256" key="1">
    <source>
        <dbReference type="ARBA" id="ARBA00023242"/>
    </source>
</evidence>
<accession>A0A9P4PWX3</accession>
<dbReference type="AlphaFoldDB" id="A0A9P4PWX3"/>
<dbReference type="InterPro" id="IPR001138">
    <property type="entry name" value="Zn2Cys6_DnaBD"/>
</dbReference>